<protein>
    <submittedName>
        <fullName evidence="2">Uncharacterized protein</fullName>
    </submittedName>
</protein>
<organism evidence="2 3">
    <name type="scientific">Friedmanniomyces simplex</name>
    <dbReference type="NCBI Taxonomy" id="329884"/>
    <lineage>
        <taxon>Eukaryota</taxon>
        <taxon>Fungi</taxon>
        <taxon>Dikarya</taxon>
        <taxon>Ascomycota</taxon>
        <taxon>Pezizomycotina</taxon>
        <taxon>Dothideomycetes</taxon>
        <taxon>Dothideomycetidae</taxon>
        <taxon>Mycosphaerellales</taxon>
        <taxon>Teratosphaeriaceae</taxon>
        <taxon>Friedmanniomyces</taxon>
    </lineage>
</organism>
<feature type="region of interest" description="Disordered" evidence="1">
    <location>
        <begin position="142"/>
        <end position="265"/>
    </location>
</feature>
<sequence>MSTSHGFAKSHDAETPIEQPPPVYDGRRPSALASRRQREPGPLQPTGPAPASRAIVAQQQQPQGHIDQDVSVLFSWSPDSVRPDLAEQGARPSPKESPLTSPKFEASLIEAAPKLVEAWRAVNGAKDELIESLGEELKRLEEEKEELRQGLYKPSKRSEKLPVSGQDDEGKGQEWDEDYDLSPVRAKDALARRRDSWGIPAQMPKSGNTGSDDTFASMEQATDFSIDPGRKPTRRAAPDGLKQKPIPTPADNTAKQSVPGKNPGTVNEQLLELQVKLRLMPAIVLLSHPHNPKVNSPSSASSPADLLAVETAQQSVRSALSLVRGETGGKTPAGRALMGLCEFYMGICRFAKGGILGRDERAAEWFAAASVDAAGVYPEAQSAQRWLEASRGAAGSTAGSPVGGSPARILSGFWPRSRANTGGAGPGTGRSVRFSDTPKTASSGSARSRTADEVPGSAGSWVSAVWESVRRMTGREDVGKSPPLDYLREENERSPTHNDRPSPRFASSFTVKDLDEYGRPRSRAGGPGVGSGENGDRGILGGLRLADPNSGDRDGAHAALAQETERAPDSPPRRISYRITNLDLSSSSSEGTGAASPPPPPPRCTQSYEPAESPHGTPAAQQPRDGPSPNATSPQSPSKRRSIAFSLPFTGNPTHNQPPASSPQVSPTLSIDSATAMAKRVTRRLSTIATGRDAKRPDLMEMAEEGQSPYRSTFKPIGEEGEGWEMRKRKKSAEEMV</sequence>
<feature type="region of interest" description="Disordered" evidence="1">
    <location>
        <begin position="472"/>
        <end position="737"/>
    </location>
</feature>
<dbReference type="AlphaFoldDB" id="A0A4U0Y7K1"/>
<feature type="compositionally biased region" description="Gly residues" evidence="1">
    <location>
        <begin position="525"/>
        <end position="541"/>
    </location>
</feature>
<feature type="compositionally biased region" description="Basic and acidic residues" evidence="1">
    <location>
        <begin position="486"/>
        <end position="502"/>
    </location>
</feature>
<evidence type="ECO:0000313" key="2">
    <source>
        <dbReference type="EMBL" id="TKA83655.1"/>
    </source>
</evidence>
<reference evidence="2 3" key="1">
    <citation type="submission" date="2017-03" db="EMBL/GenBank/DDBJ databases">
        <title>Genomes of endolithic fungi from Antarctica.</title>
        <authorList>
            <person name="Coleine C."/>
            <person name="Masonjones S."/>
            <person name="Stajich J.E."/>
        </authorList>
    </citation>
    <scope>NUCLEOTIDE SEQUENCE [LARGE SCALE GENOMIC DNA]</scope>
    <source>
        <strain evidence="2 3">CCFEE 5184</strain>
    </source>
</reference>
<accession>A0A4U0Y7K1</accession>
<dbReference type="OrthoDB" id="3888783at2759"/>
<gene>
    <name evidence="2" type="ORF">B0A55_00442</name>
</gene>
<feature type="compositionally biased region" description="Polar residues" evidence="1">
    <location>
        <begin position="649"/>
        <end position="673"/>
    </location>
</feature>
<proteinExistence type="predicted"/>
<evidence type="ECO:0000313" key="3">
    <source>
        <dbReference type="Proteomes" id="UP000309340"/>
    </source>
</evidence>
<dbReference type="Proteomes" id="UP000309340">
    <property type="component" value="Unassembled WGS sequence"/>
</dbReference>
<feature type="compositionally biased region" description="Basic and acidic residues" evidence="1">
    <location>
        <begin position="563"/>
        <end position="572"/>
    </location>
</feature>
<comment type="caution">
    <text evidence="2">The sequence shown here is derived from an EMBL/GenBank/DDBJ whole genome shotgun (WGS) entry which is preliminary data.</text>
</comment>
<evidence type="ECO:0000256" key="1">
    <source>
        <dbReference type="SAM" id="MobiDB-lite"/>
    </source>
</evidence>
<name>A0A4U0Y7K1_9PEZI</name>
<feature type="compositionally biased region" description="Basic and acidic residues" evidence="1">
    <location>
        <begin position="185"/>
        <end position="196"/>
    </location>
</feature>
<keyword evidence="3" id="KW-1185">Reference proteome</keyword>
<dbReference type="EMBL" id="NAJQ01000005">
    <property type="protein sequence ID" value="TKA83655.1"/>
    <property type="molecule type" value="Genomic_DNA"/>
</dbReference>
<feature type="region of interest" description="Disordered" evidence="1">
    <location>
        <begin position="392"/>
        <end position="459"/>
    </location>
</feature>
<feature type="region of interest" description="Disordered" evidence="1">
    <location>
        <begin position="1"/>
        <end position="102"/>
    </location>
</feature>
<feature type="compositionally biased region" description="Low complexity" evidence="1">
    <location>
        <begin position="585"/>
        <end position="595"/>
    </location>
</feature>
<feature type="compositionally biased region" description="Polar residues" evidence="1">
    <location>
        <begin position="205"/>
        <end position="223"/>
    </location>
</feature>